<feature type="compositionally biased region" description="Low complexity" evidence="1">
    <location>
        <begin position="21"/>
        <end position="33"/>
    </location>
</feature>
<keyword evidence="3" id="KW-1185">Reference proteome</keyword>
<accession>A0ABU6QEG2</accession>
<evidence type="ECO:0000313" key="3">
    <source>
        <dbReference type="Proteomes" id="UP001341840"/>
    </source>
</evidence>
<comment type="caution">
    <text evidence="2">The sequence shown here is derived from an EMBL/GenBank/DDBJ whole genome shotgun (WGS) entry which is preliminary data.</text>
</comment>
<evidence type="ECO:0000256" key="1">
    <source>
        <dbReference type="SAM" id="MobiDB-lite"/>
    </source>
</evidence>
<reference evidence="2 3" key="1">
    <citation type="journal article" date="2023" name="Plants (Basel)">
        <title>Bridging the Gap: Combining Genomics and Transcriptomics Approaches to Understand Stylosanthes scabra, an Orphan Legume from the Brazilian Caatinga.</title>
        <authorList>
            <person name="Ferreira-Neto J.R.C."/>
            <person name="da Silva M.D."/>
            <person name="Binneck E."/>
            <person name="de Melo N.F."/>
            <person name="da Silva R.H."/>
            <person name="de Melo A.L.T.M."/>
            <person name="Pandolfi V."/>
            <person name="Bustamante F.O."/>
            <person name="Brasileiro-Vidal A.C."/>
            <person name="Benko-Iseppon A.M."/>
        </authorList>
    </citation>
    <scope>NUCLEOTIDE SEQUENCE [LARGE SCALE GENOMIC DNA]</scope>
    <source>
        <tissue evidence="2">Leaves</tissue>
    </source>
</reference>
<proteinExistence type="predicted"/>
<name>A0ABU6QEG2_9FABA</name>
<dbReference type="EMBL" id="JASCZI010000194">
    <property type="protein sequence ID" value="MED6109917.1"/>
    <property type="molecule type" value="Genomic_DNA"/>
</dbReference>
<dbReference type="Proteomes" id="UP001341840">
    <property type="component" value="Unassembled WGS sequence"/>
</dbReference>
<sequence>MPPSSSLPHSLLTPQSDSSNKPSLQLSPQSAPKQPQPQPSPQPETLPCCTKDHHHRSLQVGRPHHHHHHIPGFAGQSSAAASEGSFNCLQKIGFSAFDFLVPGDGSGMGPVSFTPILGGAQQPMSSLELGLSQDGHICIIMQQTPSSKDDSQGFGQ</sequence>
<protein>
    <submittedName>
        <fullName evidence="2">Transcription factor</fullName>
    </submittedName>
</protein>
<feature type="region of interest" description="Disordered" evidence="1">
    <location>
        <begin position="1"/>
        <end position="78"/>
    </location>
</feature>
<gene>
    <name evidence="2" type="primary">TCP20_2</name>
    <name evidence="2" type="ORF">PIB30_038000</name>
</gene>
<feature type="compositionally biased region" description="Pro residues" evidence="1">
    <location>
        <begin position="34"/>
        <end position="44"/>
    </location>
</feature>
<feature type="compositionally biased region" description="Basic residues" evidence="1">
    <location>
        <begin position="52"/>
        <end position="70"/>
    </location>
</feature>
<feature type="compositionally biased region" description="Low complexity" evidence="1">
    <location>
        <begin position="1"/>
        <end position="14"/>
    </location>
</feature>
<organism evidence="2 3">
    <name type="scientific">Stylosanthes scabra</name>
    <dbReference type="NCBI Taxonomy" id="79078"/>
    <lineage>
        <taxon>Eukaryota</taxon>
        <taxon>Viridiplantae</taxon>
        <taxon>Streptophyta</taxon>
        <taxon>Embryophyta</taxon>
        <taxon>Tracheophyta</taxon>
        <taxon>Spermatophyta</taxon>
        <taxon>Magnoliopsida</taxon>
        <taxon>eudicotyledons</taxon>
        <taxon>Gunneridae</taxon>
        <taxon>Pentapetalae</taxon>
        <taxon>rosids</taxon>
        <taxon>fabids</taxon>
        <taxon>Fabales</taxon>
        <taxon>Fabaceae</taxon>
        <taxon>Papilionoideae</taxon>
        <taxon>50 kb inversion clade</taxon>
        <taxon>dalbergioids sensu lato</taxon>
        <taxon>Dalbergieae</taxon>
        <taxon>Pterocarpus clade</taxon>
        <taxon>Stylosanthes</taxon>
    </lineage>
</organism>
<evidence type="ECO:0000313" key="2">
    <source>
        <dbReference type="EMBL" id="MED6109917.1"/>
    </source>
</evidence>